<evidence type="ECO:0000313" key="2">
    <source>
        <dbReference type="Proteomes" id="UP001238179"/>
    </source>
</evidence>
<proteinExistence type="predicted"/>
<keyword evidence="2" id="KW-1185">Reference proteome</keyword>
<dbReference type="Proteomes" id="UP001238179">
    <property type="component" value="Chromosome"/>
</dbReference>
<dbReference type="KEGG" id="msil:METEAL_32450"/>
<sequence length="116" mass="12897">MAEPERPNPPDHPEASLRLMGDFLQEVQTPLQYLGLNLSFLQHGCHRLARVLEAHHGAMGAYPPEVAERLRRVEEELDLPFLQDELPKVLAESMEGLATVTRIVAAMHAVNPGKGE</sequence>
<dbReference type="EMBL" id="AP027080">
    <property type="protein sequence ID" value="BDU74071.1"/>
    <property type="molecule type" value="Genomic_DNA"/>
</dbReference>
<dbReference type="AlphaFoldDB" id="A0AA48GY84"/>
<protein>
    <submittedName>
        <fullName evidence="1">Uncharacterized protein</fullName>
    </submittedName>
</protein>
<name>A0AA48GY84_9BACT</name>
<accession>A0AA48GY84</accession>
<organism evidence="1 2">
    <name type="scientific">Mesoterricola silvestris</name>
    <dbReference type="NCBI Taxonomy" id="2927979"/>
    <lineage>
        <taxon>Bacteria</taxon>
        <taxon>Pseudomonadati</taxon>
        <taxon>Acidobacteriota</taxon>
        <taxon>Holophagae</taxon>
        <taxon>Holophagales</taxon>
        <taxon>Holophagaceae</taxon>
        <taxon>Mesoterricola</taxon>
    </lineage>
</organism>
<gene>
    <name evidence="1" type="ORF">METEAL_32450</name>
</gene>
<reference evidence="2" key="1">
    <citation type="journal article" date="2023" name="Int. J. Syst. Evol. Microbiol.">
        <title>Mesoterricola silvestris gen. nov., sp. nov., Mesoterricola sediminis sp. nov., Geothrix oryzae sp. nov., Geothrix edaphica sp. nov., Geothrix rubra sp. nov., and Geothrix limicola sp. nov., six novel members of Acidobacteriota isolated from soils.</title>
        <authorList>
            <person name="Itoh H."/>
            <person name="Sugisawa Y."/>
            <person name="Mise K."/>
            <person name="Xu Z."/>
            <person name="Kuniyasu M."/>
            <person name="Ushijima N."/>
            <person name="Kawano K."/>
            <person name="Kobayashi E."/>
            <person name="Shiratori Y."/>
            <person name="Masuda Y."/>
            <person name="Senoo K."/>
        </authorList>
    </citation>
    <scope>NUCLEOTIDE SEQUENCE [LARGE SCALE GENOMIC DNA]</scope>
    <source>
        <strain evidence="2">W79</strain>
    </source>
</reference>
<dbReference type="RefSeq" id="WP_316412742.1">
    <property type="nucleotide sequence ID" value="NZ_AP027080.1"/>
</dbReference>
<evidence type="ECO:0000313" key="1">
    <source>
        <dbReference type="EMBL" id="BDU74071.1"/>
    </source>
</evidence>